<dbReference type="InterPro" id="IPR013763">
    <property type="entry name" value="Cyclin-like_dom"/>
</dbReference>
<feature type="region of interest" description="Disordered" evidence="1">
    <location>
        <begin position="348"/>
        <end position="380"/>
    </location>
</feature>
<evidence type="ECO:0000256" key="1">
    <source>
        <dbReference type="SAM" id="MobiDB-lite"/>
    </source>
</evidence>
<keyword evidence="3" id="KW-0808">Transferase</keyword>
<feature type="compositionally biased region" description="Polar residues" evidence="1">
    <location>
        <begin position="44"/>
        <end position="54"/>
    </location>
</feature>
<feature type="domain" description="Cyclin-like" evidence="2">
    <location>
        <begin position="225"/>
        <end position="335"/>
    </location>
</feature>
<dbReference type="PANTHER" id="PTHR10026">
    <property type="entry name" value="CYCLIN"/>
    <property type="match status" value="1"/>
</dbReference>
<feature type="compositionally biased region" description="Low complexity" evidence="1">
    <location>
        <begin position="349"/>
        <end position="378"/>
    </location>
</feature>
<organism evidence="3">
    <name type="scientific">Phaffia rhodozyma</name>
    <name type="common">Yeast</name>
    <name type="synonym">Xanthophyllomyces dendrorhous</name>
    <dbReference type="NCBI Taxonomy" id="264483"/>
    <lineage>
        <taxon>Eukaryota</taxon>
        <taxon>Fungi</taxon>
        <taxon>Dikarya</taxon>
        <taxon>Basidiomycota</taxon>
        <taxon>Agaricomycotina</taxon>
        <taxon>Tremellomycetes</taxon>
        <taxon>Cystofilobasidiales</taxon>
        <taxon>Mrakiaceae</taxon>
        <taxon>Phaffia</taxon>
    </lineage>
</organism>
<dbReference type="EMBL" id="LN483326">
    <property type="protein sequence ID" value="CDZ98235.1"/>
    <property type="molecule type" value="Genomic_DNA"/>
</dbReference>
<dbReference type="CDD" id="cd20546">
    <property type="entry name" value="CYCLIN_SpCG1C_ScCTK2-like_rpt2"/>
    <property type="match status" value="1"/>
</dbReference>
<feature type="compositionally biased region" description="Basic and acidic residues" evidence="1">
    <location>
        <begin position="408"/>
        <end position="421"/>
    </location>
</feature>
<name>A0A0F7SIJ6_PHARH</name>
<feature type="region of interest" description="Disordered" evidence="1">
    <location>
        <begin position="408"/>
        <end position="465"/>
    </location>
</feature>
<evidence type="ECO:0000313" key="3">
    <source>
        <dbReference type="EMBL" id="CDZ98235.1"/>
    </source>
</evidence>
<protein>
    <submittedName>
        <fullName evidence="3">CDK9 kinase-activating protein cyclin T</fullName>
    </submittedName>
</protein>
<accession>A0A0F7SIJ6</accession>
<feature type="domain" description="Cyclin-like" evidence="2">
    <location>
        <begin position="96"/>
        <end position="212"/>
    </location>
</feature>
<feature type="region of interest" description="Disordered" evidence="1">
    <location>
        <begin position="34"/>
        <end position="54"/>
    </location>
</feature>
<proteinExistence type="predicted"/>
<dbReference type="InterPro" id="IPR036915">
    <property type="entry name" value="Cyclin-like_sf"/>
</dbReference>
<dbReference type="GO" id="GO:0016538">
    <property type="term" value="F:cyclin-dependent protein serine/threonine kinase regulator activity"/>
    <property type="evidence" value="ECO:0007669"/>
    <property type="project" value="InterPro"/>
</dbReference>
<sequence>MTAVSQSGGGSGVKSGARSLRELVKDQHIHYTDSAELPMFPPRSSISSASTGNPSQAVVKRHRHYFDPEEVETLRAKQRGPYSLKQESRQRALACAYAESVGANLGFPRRTISTAQSLYHRFHLFFPFKDFNFNDVIVSVLYVSCKLHDTLKKPRDIILASYAVRYPELLISKGKGKKGGAGMGMVSESDIDPTMLEADRTKLLSIERLVLETVCFNFRVQTPFTFVIKFGKVLGASKLLIQAAWRIAVDSHRTLLPLMYPPHQIALASIYLACLLATRPTDPADKPTVEDGFEFERERASCTALVEMLGSRGTWEDRFLCRIGDLEEIVHILLDLFIETLSDVPPRPSLTLSSHSPSPSSTNTTTSTTTTAISPSSTFYPPTLLNIDPEVTSSNTFISVKVSLRLRASERDSQHAGESRSEGGSITRLSMRSTHPKINPTDSSDGNQPIGVEEERRRNEEETGMMLGRNEGTVRFMFG</sequence>
<dbReference type="AlphaFoldDB" id="A0A0F7SIJ6"/>
<keyword evidence="3" id="KW-0418">Kinase</keyword>
<dbReference type="SMART" id="SM00385">
    <property type="entry name" value="CYCLIN"/>
    <property type="match status" value="2"/>
</dbReference>
<dbReference type="SUPFAM" id="SSF47954">
    <property type="entry name" value="Cyclin-like"/>
    <property type="match status" value="2"/>
</dbReference>
<dbReference type="Gene3D" id="1.10.472.10">
    <property type="entry name" value="Cyclin-like"/>
    <property type="match status" value="2"/>
</dbReference>
<dbReference type="GO" id="GO:0016301">
    <property type="term" value="F:kinase activity"/>
    <property type="evidence" value="ECO:0007669"/>
    <property type="project" value="UniProtKB-KW"/>
</dbReference>
<dbReference type="GO" id="GO:0006357">
    <property type="term" value="P:regulation of transcription by RNA polymerase II"/>
    <property type="evidence" value="ECO:0007669"/>
    <property type="project" value="InterPro"/>
</dbReference>
<reference evidence="3" key="1">
    <citation type="submission" date="2014-08" db="EMBL/GenBank/DDBJ databases">
        <authorList>
            <person name="Sharma Rahul"/>
            <person name="Thines Marco"/>
        </authorList>
    </citation>
    <scope>NUCLEOTIDE SEQUENCE</scope>
</reference>
<feature type="compositionally biased region" description="Polar residues" evidence="1">
    <location>
        <begin position="422"/>
        <end position="433"/>
    </location>
</feature>
<dbReference type="InterPro" id="IPR043198">
    <property type="entry name" value="Cyclin/Ssn8"/>
</dbReference>
<evidence type="ECO:0000259" key="2">
    <source>
        <dbReference type="SMART" id="SM00385"/>
    </source>
</evidence>